<feature type="region of interest" description="Disordered" evidence="1">
    <location>
        <begin position="395"/>
        <end position="421"/>
    </location>
</feature>
<proteinExistence type="predicted"/>
<dbReference type="OrthoDB" id="10393548at2759"/>
<organism evidence="2">
    <name type="scientific">Sarcoptes scabiei</name>
    <name type="common">Itch mite</name>
    <name type="synonym">Acarus scabiei</name>
    <dbReference type="NCBI Taxonomy" id="52283"/>
    <lineage>
        <taxon>Eukaryota</taxon>
        <taxon>Metazoa</taxon>
        <taxon>Ecdysozoa</taxon>
        <taxon>Arthropoda</taxon>
        <taxon>Chelicerata</taxon>
        <taxon>Arachnida</taxon>
        <taxon>Acari</taxon>
        <taxon>Acariformes</taxon>
        <taxon>Sarcoptiformes</taxon>
        <taxon>Astigmata</taxon>
        <taxon>Psoroptidia</taxon>
        <taxon>Sarcoptoidea</taxon>
        <taxon>Sarcoptidae</taxon>
        <taxon>Sarcoptinae</taxon>
        <taxon>Sarcoptes</taxon>
    </lineage>
</organism>
<feature type="compositionally biased region" description="Pro residues" evidence="1">
    <location>
        <begin position="99"/>
        <end position="111"/>
    </location>
</feature>
<gene>
    <name evidence="2" type="ORF">SSS_1007</name>
</gene>
<feature type="compositionally biased region" description="Polar residues" evidence="1">
    <location>
        <begin position="161"/>
        <end position="173"/>
    </location>
</feature>
<feature type="region of interest" description="Disordered" evidence="1">
    <location>
        <begin position="154"/>
        <end position="180"/>
    </location>
</feature>
<reference evidence="4" key="1">
    <citation type="journal article" date="2020" name="PLoS Negl. Trop. Dis.">
        <title>High-quality nuclear genome for Sarcoptes scabiei-A critical resource for a neglected parasite.</title>
        <authorList>
            <person name="Korhonen P.K."/>
            <person name="Gasser R.B."/>
            <person name="Ma G."/>
            <person name="Wang T."/>
            <person name="Stroehlein A.J."/>
            <person name="Young N.D."/>
            <person name="Ang C.S."/>
            <person name="Fernando D.D."/>
            <person name="Lu H.C."/>
            <person name="Taylor S."/>
            <person name="Reynolds S.L."/>
            <person name="Mofiz E."/>
            <person name="Najaraj S.H."/>
            <person name="Gowda H."/>
            <person name="Madugundu A."/>
            <person name="Renuse S."/>
            <person name="Holt D."/>
            <person name="Pandey A."/>
            <person name="Papenfuss A.T."/>
            <person name="Fischer K."/>
        </authorList>
    </citation>
    <scope>NUCLEOTIDE SEQUENCE [LARGE SCALE GENOMIC DNA]</scope>
</reference>
<protein>
    <submittedName>
        <fullName evidence="2 3">Uncharacterized protein</fullName>
    </submittedName>
</protein>
<evidence type="ECO:0000313" key="2">
    <source>
        <dbReference type="EMBL" id="KAF7496014.1"/>
    </source>
</evidence>
<feature type="region of interest" description="Disordered" evidence="1">
    <location>
        <begin position="91"/>
        <end position="125"/>
    </location>
</feature>
<reference evidence="3" key="3">
    <citation type="submission" date="2022-06" db="UniProtKB">
        <authorList>
            <consortium name="EnsemblMetazoa"/>
        </authorList>
    </citation>
    <scope>IDENTIFICATION</scope>
</reference>
<dbReference type="AlphaFoldDB" id="A0A834REX8"/>
<dbReference type="EnsemblMetazoa" id="SSS_1007s_mrna">
    <property type="protein sequence ID" value="KAF7496014.1"/>
    <property type="gene ID" value="SSS_1007"/>
</dbReference>
<keyword evidence="4" id="KW-1185">Reference proteome</keyword>
<evidence type="ECO:0000256" key="1">
    <source>
        <dbReference type="SAM" id="MobiDB-lite"/>
    </source>
</evidence>
<reference evidence="2" key="2">
    <citation type="submission" date="2020-01" db="EMBL/GenBank/DDBJ databases">
        <authorList>
            <person name="Korhonen P.K.K."/>
            <person name="Guangxu M.G."/>
            <person name="Wang T.W."/>
            <person name="Stroehlein A.J.S."/>
            <person name="Young N.D."/>
            <person name="Ang C.-S.A."/>
            <person name="Fernando D.W.F."/>
            <person name="Lu H.L."/>
            <person name="Taylor S.T."/>
            <person name="Ehtesham M.E.M."/>
            <person name="Najaraj S.H.N."/>
            <person name="Harsha G.H.G."/>
            <person name="Madugundu A.M."/>
            <person name="Renuse S.R."/>
            <person name="Holt D.H."/>
            <person name="Pandey A.P."/>
            <person name="Papenfuss A.P."/>
            <person name="Gasser R.B.G."/>
            <person name="Fischer K.F."/>
        </authorList>
    </citation>
    <scope>NUCLEOTIDE SEQUENCE</scope>
    <source>
        <strain evidence="2">SSS_KF_BRIS2020</strain>
    </source>
</reference>
<feature type="compositionally biased region" description="Polar residues" evidence="1">
    <location>
        <begin position="1"/>
        <end position="10"/>
    </location>
</feature>
<evidence type="ECO:0000313" key="3">
    <source>
        <dbReference type="EnsemblMetazoa" id="KAF7496014.1"/>
    </source>
</evidence>
<sequence length="421" mass="47990">MLRIDSSTIVSPRSLRRRSSYPSLSPAELLTEQSNNNSISLSTSLSKSLSTAILDSIATIESSSKSKPSRSNKYIPELGPKELYAMMTSVAGSPDKEPPILPAPPPPPPPSSSSSSHDNNEFNTNEDYDAINNRQLQTNKELLKDAIATTIIHGSDENEKSSPTQTILSQKTSGFFGPNIDSRPYLRKMLKQKKKKISQTTEQDRESKLLDSLVRQQAQTQSIYDILPMPSYGNVKGVQFENNGNMEMIADYHHHDDQMKPTTAFIAPFKAQRTFEVMPMIKHQQIIQQRTEEHYVPVQPPMEPQIIDVIPDDQPIQIVFRSSSARVNVKQVHTPTMHEKIETTRTEEKPQRVLHQLVRPIVQEVVEIIQPYRRVTQEIRPVLEEIRTIVAKQIDHPQSKYHHSRIEQKQQKMGHRSNEKW</sequence>
<name>A0A834REX8_SARSC</name>
<accession>A0A834REX8</accession>
<feature type="region of interest" description="Disordered" evidence="1">
    <location>
        <begin position="1"/>
        <end position="40"/>
    </location>
</feature>
<dbReference type="EMBL" id="WVUK01000043">
    <property type="protein sequence ID" value="KAF7496014.1"/>
    <property type="molecule type" value="Genomic_DNA"/>
</dbReference>
<dbReference type="Proteomes" id="UP000070412">
    <property type="component" value="Unassembled WGS sequence"/>
</dbReference>
<evidence type="ECO:0000313" key="4">
    <source>
        <dbReference type="Proteomes" id="UP000070412"/>
    </source>
</evidence>